<reference evidence="2 3" key="1">
    <citation type="journal article" date="2019" name="Int. J. Syst. Evol. Microbiol.">
        <title>The Global Catalogue of Microorganisms (GCM) 10K type strain sequencing project: providing services to taxonomists for standard genome sequencing and annotation.</title>
        <authorList>
            <consortium name="The Broad Institute Genomics Platform"/>
            <consortium name="The Broad Institute Genome Sequencing Center for Infectious Disease"/>
            <person name="Wu L."/>
            <person name="Ma J."/>
        </authorList>
    </citation>
    <scope>NUCLEOTIDE SEQUENCE [LARGE SCALE GENOMIC DNA]</scope>
    <source>
        <strain evidence="2 3">IBRC-M 10256</strain>
    </source>
</reference>
<dbReference type="InterPro" id="IPR027056">
    <property type="entry name" value="Gluconate_2DH_su3"/>
</dbReference>
<protein>
    <submittedName>
        <fullName evidence="2">Gluconate 2-dehydrogenase subunit 3 family protein</fullName>
        <ecNumber evidence="2">1.-.-.-</ecNumber>
    </submittedName>
</protein>
<dbReference type="EC" id="1.-.-.-" evidence="2"/>
<feature type="region of interest" description="Disordered" evidence="1">
    <location>
        <begin position="287"/>
        <end position="306"/>
    </location>
</feature>
<organism evidence="2 3">
    <name type="scientific">Halovivax cerinus</name>
    <dbReference type="NCBI Taxonomy" id="1487865"/>
    <lineage>
        <taxon>Archaea</taxon>
        <taxon>Methanobacteriati</taxon>
        <taxon>Methanobacteriota</taxon>
        <taxon>Stenosarchaea group</taxon>
        <taxon>Halobacteria</taxon>
        <taxon>Halobacteriales</taxon>
        <taxon>Natrialbaceae</taxon>
        <taxon>Halovivax</taxon>
    </lineage>
</organism>
<dbReference type="AlphaFoldDB" id="A0ABD5NM43"/>
<name>A0ABD5NM43_9EURY</name>
<dbReference type="GeneID" id="73903117"/>
<gene>
    <name evidence="2" type="ORF">ACFOUR_05065</name>
</gene>
<dbReference type="Pfam" id="PF13618">
    <property type="entry name" value="Gluconate_2-dh3"/>
    <property type="match status" value="1"/>
</dbReference>
<evidence type="ECO:0000313" key="3">
    <source>
        <dbReference type="Proteomes" id="UP001595846"/>
    </source>
</evidence>
<dbReference type="Proteomes" id="UP001595846">
    <property type="component" value="Unassembled WGS sequence"/>
</dbReference>
<comment type="caution">
    <text evidence="2">The sequence shown here is derived from an EMBL/GenBank/DDBJ whole genome shotgun (WGS) entry which is preliminary data.</text>
</comment>
<sequence length="374" mass="39801">MVGDEPLFDFTRDVSRRTVMRAGGGLAVFGIAAPAEGSFVPEDFDVTPLQEMEEVDVEPEGLQYFTIQQARVVHDLTGRIYPSDDMGPGAPEAGVVYFVDHQLNSAWGRGENWYMHGPFAGRDPTDPFQSDDAAAQADTDVPWGETTPAQTQGWQYPLAPNEAYDRGIAAIEEHVQSAYDAASFADLEDEQQDEIVAALEADEVDTFEGTGISAGDFFALVYQNTLEGMFSDPMYGGNREMVGWRLKGFPGTPGALGSYRDLIGDGEYIELQEGDYRELADDVASLGIGDDNEVPANDQSEQGHAHVHDAAEADFPKIVDHEAARGDADPDSAPAGSIDAADDASTSVDSTPDGQSDAGDGSPDASGADDGGDA</sequence>
<dbReference type="EMBL" id="JBHSAQ010000002">
    <property type="protein sequence ID" value="MFC3957743.1"/>
    <property type="molecule type" value="Genomic_DNA"/>
</dbReference>
<dbReference type="RefSeq" id="WP_256533969.1">
    <property type="nucleotide sequence ID" value="NZ_CP101824.1"/>
</dbReference>
<feature type="region of interest" description="Disordered" evidence="1">
    <location>
        <begin position="121"/>
        <end position="156"/>
    </location>
</feature>
<proteinExistence type="predicted"/>
<keyword evidence="3" id="KW-1185">Reference proteome</keyword>
<keyword evidence="2" id="KW-0560">Oxidoreductase</keyword>
<feature type="region of interest" description="Disordered" evidence="1">
    <location>
        <begin position="320"/>
        <end position="374"/>
    </location>
</feature>
<accession>A0ABD5NM43</accession>
<evidence type="ECO:0000256" key="1">
    <source>
        <dbReference type="SAM" id="MobiDB-lite"/>
    </source>
</evidence>
<feature type="compositionally biased region" description="Low complexity" evidence="1">
    <location>
        <begin position="331"/>
        <end position="368"/>
    </location>
</feature>
<feature type="compositionally biased region" description="Low complexity" evidence="1">
    <location>
        <begin position="131"/>
        <end position="140"/>
    </location>
</feature>
<evidence type="ECO:0000313" key="2">
    <source>
        <dbReference type="EMBL" id="MFC3957743.1"/>
    </source>
</evidence>
<dbReference type="GO" id="GO:0016491">
    <property type="term" value="F:oxidoreductase activity"/>
    <property type="evidence" value="ECO:0007669"/>
    <property type="project" value="UniProtKB-KW"/>
</dbReference>